<feature type="transmembrane region" description="Helical" evidence="5">
    <location>
        <begin position="214"/>
        <end position="236"/>
    </location>
</feature>
<dbReference type="InterPro" id="IPR045062">
    <property type="entry name" value="Cyt_c_biogenesis_CcsA/CcmC"/>
</dbReference>
<keyword evidence="2 5" id="KW-0812">Transmembrane</keyword>
<feature type="transmembrane region" description="Helical" evidence="5">
    <location>
        <begin position="64"/>
        <end position="86"/>
    </location>
</feature>
<dbReference type="EMBL" id="CP018866">
    <property type="protein sequence ID" value="AST92762.1"/>
    <property type="molecule type" value="Genomic_DNA"/>
</dbReference>
<dbReference type="GO" id="GO:0020037">
    <property type="term" value="F:heme binding"/>
    <property type="evidence" value="ECO:0007669"/>
    <property type="project" value="InterPro"/>
</dbReference>
<dbReference type="GO" id="GO:0005886">
    <property type="term" value="C:plasma membrane"/>
    <property type="evidence" value="ECO:0007669"/>
    <property type="project" value="TreeGrafter"/>
</dbReference>
<dbReference type="Pfam" id="PF01578">
    <property type="entry name" value="Cytochrom_C_asm"/>
    <property type="match status" value="1"/>
</dbReference>
<evidence type="ECO:0000256" key="1">
    <source>
        <dbReference type="ARBA" id="ARBA00004141"/>
    </source>
</evidence>
<sequence length="277" mass="32497">MLEITIARLYEFMTVLYALSVLLYFIDFLHKNRKANKTAFWLLAIVWVLQTIFLFLRMLDTGRIPILTLYEGMFFYIWVLITLSLIINRLLKIDFIVFFTNVIGFLIMAIHTFTPYQHGSQVVAQQLESELLIFHITLAILSYGAFSLSFTFSLLYLIQYELLKKKKWGKLLLRIQDLSKLDHMSYVLNVIGVPLFLLSLILGTIWAYMKIPHFHWYDMKVIGSVLVLASYSLYLYKRLREGLSGKAIANWNIIAFLVVLVNFLLLGRLSNFHFWIL</sequence>
<feature type="transmembrane region" description="Helical" evidence="5">
    <location>
        <begin position="6"/>
        <end position="26"/>
    </location>
</feature>
<dbReference type="InterPro" id="IPR002541">
    <property type="entry name" value="Cyt_c_assembly"/>
</dbReference>
<keyword evidence="4 5" id="KW-0472">Membrane</keyword>
<proteinExistence type="predicted"/>
<dbReference type="RefSeq" id="WP_066414420.1">
    <property type="nucleotide sequence ID" value="NZ_CP018866.1"/>
</dbReference>
<comment type="subcellular location">
    <subcellularLocation>
        <location evidence="1">Membrane</location>
        <topology evidence="1">Multi-pass membrane protein</topology>
    </subcellularLocation>
</comment>
<feature type="transmembrane region" description="Helical" evidence="5">
    <location>
        <begin position="133"/>
        <end position="158"/>
    </location>
</feature>
<keyword evidence="3 5" id="KW-1133">Transmembrane helix</keyword>
<evidence type="ECO:0000313" key="7">
    <source>
        <dbReference type="EMBL" id="AST92762.1"/>
    </source>
</evidence>
<gene>
    <name evidence="7" type="ORF">BC6307_16445</name>
</gene>
<dbReference type="GO" id="GO:0017004">
    <property type="term" value="P:cytochrome complex assembly"/>
    <property type="evidence" value="ECO:0007669"/>
    <property type="project" value="InterPro"/>
</dbReference>
<organism evidence="7 8">
    <name type="scientific">Sutcliffiella cohnii</name>
    <dbReference type="NCBI Taxonomy" id="33932"/>
    <lineage>
        <taxon>Bacteria</taxon>
        <taxon>Bacillati</taxon>
        <taxon>Bacillota</taxon>
        <taxon>Bacilli</taxon>
        <taxon>Bacillales</taxon>
        <taxon>Bacillaceae</taxon>
        <taxon>Sutcliffiella</taxon>
    </lineage>
</organism>
<protein>
    <submittedName>
        <fullName evidence="7">Cytochrome C assembly protein</fullName>
    </submittedName>
</protein>
<feature type="transmembrane region" description="Helical" evidence="5">
    <location>
        <begin position="93"/>
        <end position="113"/>
    </location>
</feature>
<dbReference type="PANTHER" id="PTHR30071">
    <property type="entry name" value="HEME EXPORTER PROTEIN C"/>
    <property type="match status" value="1"/>
</dbReference>
<feature type="transmembrane region" description="Helical" evidence="5">
    <location>
        <begin position="248"/>
        <end position="267"/>
    </location>
</feature>
<evidence type="ECO:0000256" key="2">
    <source>
        <dbReference type="ARBA" id="ARBA00022692"/>
    </source>
</evidence>
<evidence type="ECO:0000256" key="3">
    <source>
        <dbReference type="ARBA" id="ARBA00022989"/>
    </source>
</evidence>
<evidence type="ECO:0000256" key="4">
    <source>
        <dbReference type="ARBA" id="ARBA00023136"/>
    </source>
</evidence>
<evidence type="ECO:0000313" key="8">
    <source>
        <dbReference type="Proteomes" id="UP000215224"/>
    </source>
</evidence>
<accession>A0A223KTD6</accession>
<evidence type="ECO:0000256" key="5">
    <source>
        <dbReference type="SAM" id="Phobius"/>
    </source>
</evidence>
<dbReference type="KEGG" id="bcoh:BC6307_16445"/>
<name>A0A223KTD6_9BACI</name>
<feature type="domain" description="Cytochrome c assembly protein" evidence="6">
    <location>
        <begin position="67"/>
        <end position="266"/>
    </location>
</feature>
<dbReference type="PANTHER" id="PTHR30071:SF15">
    <property type="entry name" value="PROTEIN HEMX"/>
    <property type="match status" value="1"/>
</dbReference>
<feature type="transmembrane region" description="Helical" evidence="5">
    <location>
        <begin position="186"/>
        <end position="208"/>
    </location>
</feature>
<dbReference type="STRING" id="1314751.GCA_001591425_01596"/>
<feature type="transmembrane region" description="Helical" evidence="5">
    <location>
        <begin position="38"/>
        <end position="58"/>
    </location>
</feature>
<evidence type="ECO:0000259" key="6">
    <source>
        <dbReference type="Pfam" id="PF01578"/>
    </source>
</evidence>
<keyword evidence="8" id="KW-1185">Reference proteome</keyword>
<reference evidence="7 8" key="1">
    <citation type="submission" date="2016-12" db="EMBL/GenBank/DDBJ databases">
        <title>The whole genome sequencing and assembly of Bacillus cohnii DSM 6307T strain.</title>
        <authorList>
            <person name="Lee Y.-J."/>
            <person name="Yi H."/>
            <person name="Bahn Y.-S."/>
            <person name="Kim J.F."/>
            <person name="Lee D.-W."/>
        </authorList>
    </citation>
    <scope>NUCLEOTIDE SEQUENCE [LARGE SCALE GENOMIC DNA]</scope>
    <source>
        <strain evidence="7 8">DSM 6307</strain>
    </source>
</reference>
<dbReference type="AlphaFoldDB" id="A0A223KTD6"/>
<dbReference type="Proteomes" id="UP000215224">
    <property type="component" value="Chromosome"/>
</dbReference>